<sequence>MSEEQAIENIGKSRFKKRSLTPEQVALDKLRSAITPRIPEDRRNEYLERVSQLPNLRYMNMDRLATAIVLVDRIYENIGSYSPSPLQYGAAERGLVGGSPDDPNVRRTRENLFSYSTIITRLMTEGSL</sequence>
<organism evidence="1">
    <name type="scientific">viral metagenome</name>
    <dbReference type="NCBI Taxonomy" id="1070528"/>
    <lineage>
        <taxon>unclassified sequences</taxon>
        <taxon>metagenomes</taxon>
        <taxon>organismal metagenomes</taxon>
    </lineage>
</organism>
<evidence type="ECO:0000313" key="1">
    <source>
        <dbReference type="EMBL" id="QHS93099.1"/>
    </source>
</evidence>
<accession>A0A6C0BNC8</accession>
<dbReference type="EMBL" id="MN739196">
    <property type="protein sequence ID" value="QHS93099.1"/>
    <property type="molecule type" value="Genomic_DNA"/>
</dbReference>
<proteinExistence type="predicted"/>
<name>A0A6C0BNC8_9ZZZZ</name>
<protein>
    <submittedName>
        <fullName evidence="1">Uncharacterized protein</fullName>
    </submittedName>
</protein>
<dbReference type="AlphaFoldDB" id="A0A6C0BNC8"/>
<reference evidence="1" key="1">
    <citation type="journal article" date="2020" name="Nature">
        <title>Giant virus diversity and host interactions through global metagenomics.</title>
        <authorList>
            <person name="Schulz F."/>
            <person name="Roux S."/>
            <person name="Paez-Espino D."/>
            <person name="Jungbluth S."/>
            <person name="Walsh D.A."/>
            <person name="Denef V.J."/>
            <person name="McMahon K.D."/>
            <person name="Konstantinidis K.T."/>
            <person name="Eloe-Fadrosh E.A."/>
            <person name="Kyrpides N.C."/>
            <person name="Woyke T."/>
        </authorList>
    </citation>
    <scope>NUCLEOTIDE SEQUENCE</scope>
    <source>
        <strain evidence="1">GVMAG-M-3300017651-5</strain>
    </source>
</reference>